<dbReference type="HAMAP" id="MF_00236">
    <property type="entry name" value="TatA_E"/>
    <property type="match status" value="1"/>
</dbReference>
<sequence length="95" mass="10400">MIQQATFLFISGAEIAFILFIAIMVFGADKLPEIARGLGKGMRTLKDATNDIKHEITKSAENSGIDTSIVDDVKKEIAEIKDDVEDFSGSVKRKP</sequence>
<dbReference type="PANTHER" id="PTHR42982">
    <property type="entry name" value="SEC-INDEPENDENT PROTEIN TRANSLOCASE PROTEIN TATA"/>
    <property type="match status" value="1"/>
</dbReference>
<dbReference type="InterPro" id="IPR003369">
    <property type="entry name" value="TatA/B/E"/>
</dbReference>
<dbReference type="Pfam" id="PF02416">
    <property type="entry name" value="TatA_B_E"/>
    <property type="match status" value="1"/>
</dbReference>
<name>A0A0P0CZX3_9FLAO</name>
<evidence type="ECO:0000256" key="7">
    <source>
        <dbReference type="ARBA" id="ARBA00023010"/>
    </source>
</evidence>
<evidence type="ECO:0000313" key="10">
    <source>
        <dbReference type="EMBL" id="ALJ06225.1"/>
    </source>
</evidence>
<keyword evidence="2 9" id="KW-0813">Transport</keyword>
<evidence type="ECO:0000313" key="11">
    <source>
        <dbReference type="Proteomes" id="UP000057981"/>
    </source>
</evidence>
<evidence type="ECO:0000256" key="5">
    <source>
        <dbReference type="ARBA" id="ARBA00022927"/>
    </source>
</evidence>
<proteinExistence type="inferred from homology"/>
<dbReference type="EMBL" id="CP012898">
    <property type="protein sequence ID" value="ALJ06225.1"/>
    <property type="molecule type" value="Genomic_DNA"/>
</dbReference>
<dbReference type="STRING" id="1736674.APS56_14255"/>
<dbReference type="Proteomes" id="UP000057981">
    <property type="component" value="Chromosome"/>
</dbReference>
<reference evidence="10 11" key="1">
    <citation type="submission" date="2015-10" db="EMBL/GenBank/DDBJ databases">
        <authorList>
            <person name="Gilbert D.G."/>
        </authorList>
    </citation>
    <scope>NUCLEOTIDE SEQUENCE [LARGE SCALE GENOMIC DNA]</scope>
    <source>
        <strain evidence="11">HZ-22</strain>
    </source>
</reference>
<evidence type="ECO:0000256" key="4">
    <source>
        <dbReference type="ARBA" id="ARBA00022692"/>
    </source>
</evidence>
<evidence type="ECO:0000256" key="2">
    <source>
        <dbReference type="ARBA" id="ARBA00022448"/>
    </source>
</evidence>
<dbReference type="PANTHER" id="PTHR42982:SF1">
    <property type="entry name" value="SEC-INDEPENDENT PROTEIN TRANSLOCASE PROTEIN TATA"/>
    <property type="match status" value="1"/>
</dbReference>
<dbReference type="InterPro" id="IPR006312">
    <property type="entry name" value="TatA/E"/>
</dbReference>
<comment type="subunit">
    <text evidence="9">Forms a complex with TatC.</text>
</comment>
<keyword evidence="6 9" id="KW-1133">Transmembrane helix</keyword>
<dbReference type="Gene3D" id="1.20.5.3310">
    <property type="match status" value="1"/>
</dbReference>
<dbReference type="RefSeq" id="WP_054729721.1">
    <property type="nucleotide sequence ID" value="NZ_CP012898.1"/>
</dbReference>
<gene>
    <name evidence="9" type="primary">tatA</name>
    <name evidence="10" type="ORF">APS56_14255</name>
</gene>
<dbReference type="PATRIC" id="fig|1736674.3.peg.2911"/>
<comment type="similarity">
    <text evidence="9">Belongs to the TatA/E family.</text>
</comment>
<evidence type="ECO:0000256" key="3">
    <source>
        <dbReference type="ARBA" id="ARBA00022475"/>
    </source>
</evidence>
<dbReference type="GO" id="GO:0008320">
    <property type="term" value="F:protein transmembrane transporter activity"/>
    <property type="evidence" value="ECO:0007669"/>
    <property type="project" value="UniProtKB-UniRule"/>
</dbReference>
<comment type="subcellular location">
    <subcellularLocation>
        <location evidence="1 9">Cell membrane</location>
        <topology evidence="1 9">Single-pass membrane protein</topology>
    </subcellularLocation>
</comment>
<dbReference type="OrthoDB" id="1525160at2"/>
<keyword evidence="7 9" id="KW-0811">Translocation</keyword>
<dbReference type="GO" id="GO:0043953">
    <property type="term" value="P:protein transport by the Tat complex"/>
    <property type="evidence" value="ECO:0007669"/>
    <property type="project" value="UniProtKB-UniRule"/>
</dbReference>
<keyword evidence="8 9" id="KW-0472">Membrane</keyword>
<evidence type="ECO:0000256" key="1">
    <source>
        <dbReference type="ARBA" id="ARBA00004162"/>
    </source>
</evidence>
<evidence type="ECO:0000256" key="8">
    <source>
        <dbReference type="ARBA" id="ARBA00023136"/>
    </source>
</evidence>
<evidence type="ECO:0000256" key="9">
    <source>
        <dbReference type="HAMAP-Rule" id="MF_00236"/>
    </source>
</evidence>
<dbReference type="GO" id="GO:0033281">
    <property type="term" value="C:TAT protein transport complex"/>
    <property type="evidence" value="ECO:0007669"/>
    <property type="project" value="UniProtKB-UniRule"/>
</dbReference>
<dbReference type="KEGG" id="ahz:APS56_14255"/>
<accession>A0A0P0CZX3</accession>
<keyword evidence="3 9" id="KW-1003">Cell membrane</keyword>
<keyword evidence="5 9" id="KW-0653">Protein transport</keyword>
<comment type="function">
    <text evidence="9">Part of the twin-arginine translocation (Tat) system that transports large folded proteins containing a characteristic twin-arginine motif in their signal peptide across membranes. TatA could form the protein-conducting channel of the Tat system.</text>
</comment>
<keyword evidence="4 9" id="KW-0812">Transmembrane</keyword>
<dbReference type="AlphaFoldDB" id="A0A0P0CZX3"/>
<evidence type="ECO:0000256" key="6">
    <source>
        <dbReference type="ARBA" id="ARBA00022989"/>
    </source>
</evidence>
<protein>
    <recommendedName>
        <fullName evidence="9">Sec-independent protein translocase protein TatA</fullName>
    </recommendedName>
</protein>
<feature type="transmembrane region" description="Helical" evidence="9">
    <location>
        <begin position="6"/>
        <end position="28"/>
    </location>
</feature>
<keyword evidence="11" id="KW-1185">Reference proteome</keyword>
<organism evidence="10 11">
    <name type="scientific">Pseudalgibacter alginicilyticus</name>
    <dbReference type="NCBI Taxonomy" id="1736674"/>
    <lineage>
        <taxon>Bacteria</taxon>
        <taxon>Pseudomonadati</taxon>
        <taxon>Bacteroidota</taxon>
        <taxon>Flavobacteriia</taxon>
        <taxon>Flavobacteriales</taxon>
        <taxon>Flavobacteriaceae</taxon>
        <taxon>Pseudalgibacter</taxon>
    </lineage>
</organism>